<dbReference type="Gene3D" id="1.20.1530.20">
    <property type="match status" value="1"/>
</dbReference>
<feature type="transmembrane region" description="Helical" evidence="9">
    <location>
        <begin position="89"/>
        <end position="112"/>
    </location>
</feature>
<dbReference type="InterPro" id="IPR038770">
    <property type="entry name" value="Na+/solute_symporter_sf"/>
</dbReference>
<feature type="transmembrane region" description="Helical" evidence="9">
    <location>
        <begin position="266"/>
        <end position="282"/>
    </location>
</feature>
<evidence type="ECO:0000256" key="6">
    <source>
        <dbReference type="ARBA" id="ARBA00022989"/>
    </source>
</evidence>
<protein>
    <submittedName>
        <fullName evidence="11">Cation:proton antiporter</fullName>
    </submittedName>
</protein>
<feature type="transmembrane region" description="Helical" evidence="9">
    <location>
        <begin position="58"/>
        <end position="77"/>
    </location>
</feature>
<feature type="transmembrane region" description="Helical" evidence="9">
    <location>
        <begin position="34"/>
        <end position="52"/>
    </location>
</feature>
<evidence type="ECO:0000313" key="11">
    <source>
        <dbReference type="EMBL" id="MFD2095852.1"/>
    </source>
</evidence>
<keyword evidence="4" id="KW-0050">Antiport</keyword>
<feature type="transmembrane region" description="Helical" evidence="9">
    <location>
        <begin position="356"/>
        <end position="374"/>
    </location>
</feature>
<keyword evidence="8 9" id="KW-0472">Membrane</keyword>
<dbReference type="InterPro" id="IPR006153">
    <property type="entry name" value="Cation/H_exchanger_TM"/>
</dbReference>
<proteinExistence type="inferred from homology"/>
<evidence type="ECO:0000256" key="7">
    <source>
        <dbReference type="ARBA" id="ARBA00023065"/>
    </source>
</evidence>
<gene>
    <name evidence="11" type="ORF">ACFSJ3_07630</name>
</gene>
<dbReference type="EMBL" id="JBHUHT010000010">
    <property type="protein sequence ID" value="MFD2095852.1"/>
    <property type="molecule type" value="Genomic_DNA"/>
</dbReference>
<feature type="domain" description="Cation/H+ exchanger transmembrane" evidence="10">
    <location>
        <begin position="17"/>
        <end position="372"/>
    </location>
</feature>
<evidence type="ECO:0000256" key="9">
    <source>
        <dbReference type="SAM" id="Phobius"/>
    </source>
</evidence>
<evidence type="ECO:0000256" key="1">
    <source>
        <dbReference type="ARBA" id="ARBA00004141"/>
    </source>
</evidence>
<evidence type="ECO:0000256" key="2">
    <source>
        <dbReference type="ARBA" id="ARBA00005551"/>
    </source>
</evidence>
<keyword evidence="5 9" id="KW-0812">Transmembrane</keyword>
<dbReference type="Pfam" id="PF00999">
    <property type="entry name" value="Na_H_Exchanger"/>
    <property type="match status" value="1"/>
</dbReference>
<evidence type="ECO:0000256" key="8">
    <source>
        <dbReference type="ARBA" id="ARBA00023136"/>
    </source>
</evidence>
<evidence type="ECO:0000259" key="10">
    <source>
        <dbReference type="Pfam" id="PF00999"/>
    </source>
</evidence>
<evidence type="ECO:0000256" key="5">
    <source>
        <dbReference type="ARBA" id="ARBA00022692"/>
    </source>
</evidence>
<reference evidence="12" key="1">
    <citation type="journal article" date="2019" name="Int. J. Syst. Evol. Microbiol.">
        <title>The Global Catalogue of Microorganisms (GCM) 10K type strain sequencing project: providing services to taxonomists for standard genome sequencing and annotation.</title>
        <authorList>
            <consortium name="The Broad Institute Genomics Platform"/>
            <consortium name="The Broad Institute Genome Sequencing Center for Infectious Disease"/>
            <person name="Wu L."/>
            <person name="Ma J."/>
        </authorList>
    </citation>
    <scope>NUCLEOTIDE SEQUENCE [LARGE SCALE GENOMIC DNA]</scope>
    <source>
        <strain evidence="12">CGMCC 1.10992</strain>
    </source>
</reference>
<keyword evidence="7" id="KW-0406">Ion transport</keyword>
<keyword evidence="12" id="KW-1185">Reference proteome</keyword>
<accession>A0ABW4XLH6</accession>
<comment type="subcellular location">
    <subcellularLocation>
        <location evidence="1">Membrane</location>
        <topology evidence="1">Multi-pass membrane protein</topology>
    </subcellularLocation>
</comment>
<dbReference type="RefSeq" id="WP_345340752.1">
    <property type="nucleotide sequence ID" value="NZ_BAABLI010000016.1"/>
</dbReference>
<feature type="transmembrane region" description="Helical" evidence="9">
    <location>
        <begin position="6"/>
        <end position="27"/>
    </location>
</feature>
<keyword evidence="6 9" id="KW-1133">Transmembrane helix</keyword>
<evidence type="ECO:0000256" key="4">
    <source>
        <dbReference type="ARBA" id="ARBA00022449"/>
    </source>
</evidence>
<dbReference type="Proteomes" id="UP001597380">
    <property type="component" value="Unassembled WGS sequence"/>
</dbReference>
<feature type="transmembrane region" description="Helical" evidence="9">
    <location>
        <begin position="177"/>
        <end position="204"/>
    </location>
</feature>
<keyword evidence="3" id="KW-0813">Transport</keyword>
<dbReference type="PANTHER" id="PTHR42751:SF3">
    <property type="entry name" value="SODIUM_GLUTAMATE SYMPORTER"/>
    <property type="match status" value="1"/>
</dbReference>
<evidence type="ECO:0000313" key="12">
    <source>
        <dbReference type="Proteomes" id="UP001597380"/>
    </source>
</evidence>
<comment type="caution">
    <text evidence="11">The sequence shown here is derived from an EMBL/GenBank/DDBJ whole genome shotgun (WGS) entry which is preliminary data.</text>
</comment>
<organism evidence="11 12">
    <name type="scientific">Corallincola platygyrae</name>
    <dbReference type="NCBI Taxonomy" id="1193278"/>
    <lineage>
        <taxon>Bacteria</taxon>
        <taxon>Pseudomonadati</taxon>
        <taxon>Pseudomonadota</taxon>
        <taxon>Gammaproteobacteria</taxon>
        <taxon>Alteromonadales</taxon>
        <taxon>Psychromonadaceae</taxon>
        <taxon>Corallincola</taxon>
    </lineage>
</organism>
<feature type="transmembrane region" description="Helical" evidence="9">
    <location>
        <begin position="150"/>
        <end position="171"/>
    </location>
</feature>
<evidence type="ECO:0000256" key="3">
    <source>
        <dbReference type="ARBA" id="ARBA00022448"/>
    </source>
</evidence>
<feature type="transmembrane region" description="Helical" evidence="9">
    <location>
        <begin position="118"/>
        <end position="138"/>
    </location>
</feature>
<sequence>MQISADAIVIQLSMIVVSAAIIGTAFLYARQPIILAYIFAGIMIGPSGFDLFPDANNIEQISHVGVILLLFLLGLHLQPRKLLLLFQKTALVTLGTSLLFFSASFLFALGMGMAIKEALVIGAALMFSSTVIGLKLIPTTALHHKHIGEVMTSVLLMQDILAIMVILFLNVDSGEGMVFTFGLLLVKLAVMAVLAFAGVRFIVLPLFRRFDVIQEYTFVTTLAWCLLWAETAHQIGLSYEMGAFIAGLSIAVSQVAMAIAEHLKPLREFFLILFFFAIGAEFDATMAPFLMLSGFCFGVVLVGLKALSFKHAFLRSGESLPISQQLGVRLGQASEFSMLVAFSALSSGVLSQQGATLIQSATIATFIFSTYWVVKRYPTPISSKPKLRRD</sequence>
<comment type="similarity">
    <text evidence="2">Belongs to the monovalent cation:proton antiporter 2 (CPA2) transporter (TC 2.A.37) family.</text>
</comment>
<feature type="transmembrane region" description="Helical" evidence="9">
    <location>
        <begin position="241"/>
        <end position="259"/>
    </location>
</feature>
<name>A0ABW4XLH6_9GAMM</name>
<dbReference type="PANTHER" id="PTHR42751">
    <property type="entry name" value="SODIUM/HYDROGEN EXCHANGER FAMILY/TRKA DOMAIN PROTEIN"/>
    <property type="match status" value="1"/>
</dbReference>